<evidence type="ECO:0008006" key="3">
    <source>
        <dbReference type="Google" id="ProtNLM"/>
    </source>
</evidence>
<dbReference type="EMBL" id="CAKOFQ010006713">
    <property type="protein sequence ID" value="CAH1964215.1"/>
    <property type="molecule type" value="Genomic_DNA"/>
</dbReference>
<evidence type="ECO:0000313" key="1">
    <source>
        <dbReference type="EMBL" id="CAH1964215.1"/>
    </source>
</evidence>
<proteinExistence type="predicted"/>
<accession>A0A9P0JZE2</accession>
<gene>
    <name evidence="1" type="ORF">ACAOBT_LOCUS5670</name>
</gene>
<dbReference type="Proteomes" id="UP001152888">
    <property type="component" value="Unassembled WGS sequence"/>
</dbReference>
<name>A0A9P0JZE2_ACAOB</name>
<reference evidence="1" key="1">
    <citation type="submission" date="2022-03" db="EMBL/GenBank/DDBJ databases">
        <authorList>
            <person name="Sayadi A."/>
        </authorList>
    </citation>
    <scope>NUCLEOTIDE SEQUENCE</scope>
</reference>
<comment type="caution">
    <text evidence="1">The sequence shown here is derived from an EMBL/GenBank/DDBJ whole genome shotgun (WGS) entry which is preliminary data.</text>
</comment>
<keyword evidence="2" id="KW-1185">Reference proteome</keyword>
<evidence type="ECO:0000313" key="2">
    <source>
        <dbReference type="Proteomes" id="UP001152888"/>
    </source>
</evidence>
<sequence>MMQDELVNKDAFYAMLNTTYDNCIKKAWYWNRIQETIDIVNSYKAKRLENRTNEIVSKERYYAGKYDVLKISGQQRLVIKPTEGCKDVICVAAVEEFFDIIDEQHKLTNHGKRDKLKSLLKKKYNIPRTAIETYLELCKGCVFRRPPRRVTP</sequence>
<protein>
    <recommendedName>
        <fullName evidence="3">KRAB-A domain-containing protein 2</fullName>
    </recommendedName>
</protein>
<dbReference type="OrthoDB" id="6818577at2759"/>
<organism evidence="1 2">
    <name type="scientific">Acanthoscelides obtectus</name>
    <name type="common">Bean weevil</name>
    <name type="synonym">Bruchus obtectus</name>
    <dbReference type="NCBI Taxonomy" id="200917"/>
    <lineage>
        <taxon>Eukaryota</taxon>
        <taxon>Metazoa</taxon>
        <taxon>Ecdysozoa</taxon>
        <taxon>Arthropoda</taxon>
        <taxon>Hexapoda</taxon>
        <taxon>Insecta</taxon>
        <taxon>Pterygota</taxon>
        <taxon>Neoptera</taxon>
        <taxon>Endopterygota</taxon>
        <taxon>Coleoptera</taxon>
        <taxon>Polyphaga</taxon>
        <taxon>Cucujiformia</taxon>
        <taxon>Chrysomeloidea</taxon>
        <taxon>Chrysomelidae</taxon>
        <taxon>Bruchinae</taxon>
        <taxon>Bruchini</taxon>
        <taxon>Acanthoscelides</taxon>
    </lineage>
</organism>
<dbReference type="AlphaFoldDB" id="A0A9P0JZE2"/>